<evidence type="ECO:0000256" key="1">
    <source>
        <dbReference type="ARBA" id="ARBA00023172"/>
    </source>
</evidence>
<protein>
    <recommendedName>
        <fullName evidence="2">Tyr recombinase domain-containing protein</fullName>
    </recommendedName>
</protein>
<dbReference type="PROSITE" id="PS51898">
    <property type="entry name" value="TYR_RECOMBINASE"/>
    <property type="match status" value="1"/>
</dbReference>
<evidence type="ECO:0000313" key="3">
    <source>
        <dbReference type="EMBL" id="ATX64554.1"/>
    </source>
</evidence>
<dbReference type="Pfam" id="PF00589">
    <property type="entry name" value="Phage_integrase"/>
    <property type="match status" value="1"/>
</dbReference>
<dbReference type="InterPro" id="IPR013762">
    <property type="entry name" value="Integrase-like_cat_sf"/>
</dbReference>
<feature type="domain" description="Tyr recombinase" evidence="2">
    <location>
        <begin position="134"/>
        <end position="336"/>
    </location>
</feature>
<dbReference type="EMBL" id="CP024899">
    <property type="protein sequence ID" value="ATX64554.1"/>
    <property type="molecule type" value="Genomic_DNA"/>
</dbReference>
<dbReference type="GO" id="GO:0006310">
    <property type="term" value="P:DNA recombination"/>
    <property type="evidence" value="ECO:0007669"/>
    <property type="project" value="UniProtKB-KW"/>
</dbReference>
<keyword evidence="1" id="KW-0233">DNA recombination</keyword>
<name>A0A2K8K519_9RHOB</name>
<dbReference type="SUPFAM" id="SSF56349">
    <property type="entry name" value="DNA breaking-rejoining enzymes"/>
    <property type="match status" value="1"/>
</dbReference>
<dbReference type="Proteomes" id="UP000228948">
    <property type="component" value="Chromosome"/>
</dbReference>
<proteinExistence type="predicted"/>
<sequence>MSLVMPIHAWPAADQVLWATLIQSGNPFEDHGALAHLRETSRETLATRYGRWLEWLRRSDPEALLEPPVQRATIDRLRAWLAALDHTAKMTQLMFVDGVYRVVTAAAPDLDWSRHKRLLGALKRLAKGGTPERKRGRILSSRVLLKAGLDLAGRRSQATQNALQRALKQRDGTMVALLALMPIRLRALHELSIGTSVYVEAESITVALSEDMTKTGVPWEADISEPAATVFRTYLTETRPFLMARGKQMHDRLWVEKKGAPMQKSTLRLRIAETTLKQTGIRIPPHFFRYAAATTLARENTAASKLIRPVLAHSGFETAEKHYIQATTLDAGRAFNALLQKKKNAGKVARNTCAGGR</sequence>
<evidence type="ECO:0000259" key="2">
    <source>
        <dbReference type="PROSITE" id="PS51898"/>
    </source>
</evidence>
<keyword evidence="4" id="KW-1185">Reference proteome</keyword>
<dbReference type="InterPro" id="IPR011010">
    <property type="entry name" value="DNA_brk_join_enz"/>
</dbReference>
<dbReference type="KEGG" id="rbg:BG454_00835"/>
<dbReference type="STRING" id="441209.GCA_001870665_01071"/>
<evidence type="ECO:0000313" key="4">
    <source>
        <dbReference type="Proteomes" id="UP000228948"/>
    </source>
</evidence>
<dbReference type="GO" id="GO:0015074">
    <property type="term" value="P:DNA integration"/>
    <property type="evidence" value="ECO:0007669"/>
    <property type="project" value="InterPro"/>
</dbReference>
<reference evidence="3 4" key="1">
    <citation type="submission" date="2017-11" db="EMBL/GenBank/DDBJ databases">
        <title>Revised Sequence and Annotation of the Rhodobaca barguzinensis strain alga05 Genome.</title>
        <authorList>
            <person name="Kopejtka K."/>
            <person name="Tomasch J.M."/>
            <person name="Bunk B."/>
            <person name="Koblizek M."/>
        </authorList>
    </citation>
    <scope>NUCLEOTIDE SEQUENCE [LARGE SCALE GENOMIC DNA]</scope>
    <source>
        <strain evidence="4">alga05</strain>
    </source>
</reference>
<dbReference type="GO" id="GO:0003677">
    <property type="term" value="F:DNA binding"/>
    <property type="evidence" value="ECO:0007669"/>
    <property type="project" value="InterPro"/>
</dbReference>
<gene>
    <name evidence="3" type="ORF">BG454_00835</name>
</gene>
<dbReference type="OrthoDB" id="7363113at2"/>
<accession>A0A2K8K519</accession>
<dbReference type="Gene3D" id="1.10.443.10">
    <property type="entry name" value="Intergrase catalytic core"/>
    <property type="match status" value="1"/>
</dbReference>
<dbReference type="AlphaFoldDB" id="A0A2K8K519"/>
<organism evidence="3 4">
    <name type="scientific">Roseinatronobacter bogoriensis subsp. barguzinensis</name>
    <dbReference type="NCBI Taxonomy" id="441209"/>
    <lineage>
        <taxon>Bacteria</taxon>
        <taxon>Pseudomonadati</taxon>
        <taxon>Pseudomonadota</taxon>
        <taxon>Alphaproteobacteria</taxon>
        <taxon>Rhodobacterales</taxon>
        <taxon>Paracoccaceae</taxon>
        <taxon>Roseinatronobacter</taxon>
    </lineage>
</organism>
<dbReference type="RefSeq" id="WP_071480093.1">
    <property type="nucleotide sequence ID" value="NZ_CP024899.1"/>
</dbReference>
<dbReference type="InterPro" id="IPR002104">
    <property type="entry name" value="Integrase_catalytic"/>
</dbReference>